<accession>A0A1A5YLA3</accession>
<proteinExistence type="inferred from homology"/>
<sequence length="343" mass="36861">MEQSRYARQIRFGAIGNAGQSKLGSAKAAIVGLGALGSVISQHLVRSGVGYVRVIDRDYVDWTNLQRQMLYTEEDAAGMMPKAAAAAERLRSINSSIELEAHVADVTAANIEQLLGGVDLVVDGSDNFAIRYLINDYCVKHHIPWIYGGATGSNGMTMTVLPGKTPCYVCLFPSAPAPGTADTCETAGILSPVVDIIGSLQSMEAIKLLTGNVDALHGGLLQIDLWRNGWLPMAIAKARKEDCPCCGKREFRYLDNEDASPAAAALCGRQSVHLTPASPLVLDLDAMAERLSASGAITQNRFLVKVELPGEMSFVLFRDGRAIIQGTEDLGRARYIYAEFLGI</sequence>
<dbReference type="Pfam" id="PF00899">
    <property type="entry name" value="ThiF"/>
    <property type="match status" value="1"/>
</dbReference>
<dbReference type="CDD" id="cd00757">
    <property type="entry name" value="ThiF_MoeB_HesA_family"/>
    <property type="match status" value="1"/>
</dbReference>
<evidence type="ECO:0000259" key="2">
    <source>
        <dbReference type="Pfam" id="PF00899"/>
    </source>
</evidence>
<evidence type="ECO:0000313" key="4">
    <source>
        <dbReference type="Proteomes" id="UP000092024"/>
    </source>
</evidence>
<dbReference type="InterPro" id="IPR000594">
    <property type="entry name" value="ThiF_NAD_FAD-bd"/>
</dbReference>
<dbReference type="AlphaFoldDB" id="A0A1A5YLA3"/>
<dbReference type="FunFam" id="3.40.50.720:FF:000080">
    <property type="entry name" value="Thiazole biosynthesis adenylyltransferase ThiF"/>
    <property type="match status" value="1"/>
</dbReference>
<name>A0A1A5YLA3_9BACL</name>
<evidence type="ECO:0000313" key="3">
    <source>
        <dbReference type="EMBL" id="OBR66318.1"/>
    </source>
</evidence>
<evidence type="ECO:0000256" key="1">
    <source>
        <dbReference type="ARBA" id="ARBA00009919"/>
    </source>
</evidence>
<dbReference type="PANTHER" id="PTHR10953">
    <property type="entry name" value="UBIQUITIN-ACTIVATING ENZYME E1"/>
    <property type="match status" value="1"/>
</dbReference>
<reference evidence="3 4" key="1">
    <citation type="submission" date="2016-05" db="EMBL/GenBank/DDBJ databases">
        <title>Paenibacillus oryzae. sp. nov., isolated from the rice root.</title>
        <authorList>
            <person name="Zhang J."/>
            <person name="Zhang X."/>
        </authorList>
    </citation>
    <scope>NUCLEOTIDE SEQUENCE [LARGE SCALE GENOMIC DNA]</scope>
    <source>
        <strain evidence="3 4">1DrF-4</strain>
    </source>
</reference>
<dbReference type="STRING" id="1844972.A7K91_24120"/>
<feature type="domain" description="THIF-type NAD/FAD binding fold" evidence="2">
    <location>
        <begin position="6"/>
        <end position="245"/>
    </location>
</feature>
<protein>
    <submittedName>
        <fullName evidence="3">Thiamine biosynthesis protein ThiF</fullName>
    </submittedName>
</protein>
<dbReference type="Proteomes" id="UP000092024">
    <property type="component" value="Unassembled WGS sequence"/>
</dbReference>
<dbReference type="Gene3D" id="3.40.50.720">
    <property type="entry name" value="NAD(P)-binding Rossmann-like Domain"/>
    <property type="match status" value="1"/>
</dbReference>
<dbReference type="PANTHER" id="PTHR10953:SF102">
    <property type="entry name" value="ADENYLYLTRANSFERASE AND SULFURTRANSFERASE MOCS3"/>
    <property type="match status" value="1"/>
</dbReference>
<comment type="similarity">
    <text evidence="1">Belongs to the HesA/MoeB/ThiF family.</text>
</comment>
<dbReference type="GO" id="GO:0008641">
    <property type="term" value="F:ubiquitin-like modifier activating enzyme activity"/>
    <property type="evidence" value="ECO:0007669"/>
    <property type="project" value="InterPro"/>
</dbReference>
<dbReference type="GO" id="GO:0005829">
    <property type="term" value="C:cytosol"/>
    <property type="evidence" value="ECO:0007669"/>
    <property type="project" value="TreeGrafter"/>
</dbReference>
<dbReference type="RefSeq" id="WP_068681937.1">
    <property type="nucleotide sequence ID" value="NZ_LYPA01000047.1"/>
</dbReference>
<dbReference type="GO" id="GO:0008146">
    <property type="term" value="F:sulfotransferase activity"/>
    <property type="evidence" value="ECO:0007669"/>
    <property type="project" value="TreeGrafter"/>
</dbReference>
<dbReference type="InterPro" id="IPR045886">
    <property type="entry name" value="ThiF/MoeB/HesA"/>
</dbReference>
<dbReference type="OrthoDB" id="9804286at2"/>
<gene>
    <name evidence="3" type="ORF">A7K91_24120</name>
</gene>
<comment type="caution">
    <text evidence="3">The sequence shown here is derived from an EMBL/GenBank/DDBJ whole genome shotgun (WGS) entry which is preliminary data.</text>
</comment>
<dbReference type="GO" id="GO:0004792">
    <property type="term" value="F:thiosulfate-cyanide sulfurtransferase activity"/>
    <property type="evidence" value="ECO:0007669"/>
    <property type="project" value="TreeGrafter"/>
</dbReference>
<organism evidence="3 4">
    <name type="scientific">Paenibacillus oryzae</name>
    <dbReference type="NCBI Taxonomy" id="1844972"/>
    <lineage>
        <taxon>Bacteria</taxon>
        <taxon>Bacillati</taxon>
        <taxon>Bacillota</taxon>
        <taxon>Bacilli</taxon>
        <taxon>Bacillales</taxon>
        <taxon>Paenibacillaceae</taxon>
        <taxon>Paenibacillus</taxon>
    </lineage>
</organism>
<dbReference type="EMBL" id="LYPA01000047">
    <property type="protein sequence ID" value="OBR66318.1"/>
    <property type="molecule type" value="Genomic_DNA"/>
</dbReference>
<dbReference type="GO" id="GO:0016779">
    <property type="term" value="F:nucleotidyltransferase activity"/>
    <property type="evidence" value="ECO:0007669"/>
    <property type="project" value="TreeGrafter"/>
</dbReference>
<dbReference type="SUPFAM" id="SSF69572">
    <property type="entry name" value="Activating enzymes of the ubiquitin-like proteins"/>
    <property type="match status" value="1"/>
</dbReference>
<keyword evidence="4" id="KW-1185">Reference proteome</keyword>
<dbReference type="InterPro" id="IPR035985">
    <property type="entry name" value="Ubiquitin-activating_enz"/>
</dbReference>